<organism evidence="10 11">
    <name type="scientific">Amanita muscaria (strain Koide BX008)</name>
    <dbReference type="NCBI Taxonomy" id="946122"/>
    <lineage>
        <taxon>Eukaryota</taxon>
        <taxon>Fungi</taxon>
        <taxon>Dikarya</taxon>
        <taxon>Basidiomycota</taxon>
        <taxon>Agaricomycotina</taxon>
        <taxon>Agaricomycetes</taxon>
        <taxon>Agaricomycetidae</taxon>
        <taxon>Agaricales</taxon>
        <taxon>Pluteineae</taxon>
        <taxon>Amanitaceae</taxon>
        <taxon>Amanita</taxon>
    </lineage>
</organism>
<dbReference type="InParanoid" id="A0A0C2SY19"/>
<evidence type="ECO:0000256" key="3">
    <source>
        <dbReference type="ARBA" id="ARBA00022618"/>
    </source>
</evidence>
<dbReference type="InterPro" id="IPR015943">
    <property type="entry name" value="WD40/YVTN_repeat-like_dom_sf"/>
</dbReference>
<dbReference type="SUPFAM" id="SSF50978">
    <property type="entry name" value="WD40 repeat-like"/>
    <property type="match status" value="1"/>
</dbReference>
<evidence type="ECO:0000256" key="5">
    <source>
        <dbReference type="ARBA" id="ARBA00022776"/>
    </source>
</evidence>
<feature type="compositionally biased region" description="Low complexity" evidence="8">
    <location>
        <begin position="65"/>
        <end position="88"/>
    </location>
</feature>
<evidence type="ECO:0000256" key="8">
    <source>
        <dbReference type="SAM" id="MobiDB-lite"/>
    </source>
</evidence>
<dbReference type="PANTHER" id="PTHR19918">
    <property type="entry name" value="CELL DIVISION CYCLE 20 CDC20 FIZZY -RELATED"/>
    <property type="match status" value="1"/>
</dbReference>
<proteinExistence type="inferred from homology"/>
<feature type="repeat" description="WD" evidence="7">
    <location>
        <begin position="318"/>
        <end position="359"/>
    </location>
</feature>
<evidence type="ECO:0000256" key="1">
    <source>
        <dbReference type="ARBA" id="ARBA00006445"/>
    </source>
</evidence>
<keyword evidence="2 7" id="KW-0853">WD repeat</keyword>
<keyword evidence="6" id="KW-0131">Cell cycle</keyword>
<dbReference type="OrthoDB" id="10263272at2759"/>
<dbReference type="PANTHER" id="PTHR19918:SF8">
    <property type="entry name" value="FI02843P"/>
    <property type="match status" value="1"/>
</dbReference>
<dbReference type="PROSITE" id="PS50082">
    <property type="entry name" value="WD_REPEATS_2"/>
    <property type="match status" value="2"/>
</dbReference>
<dbReference type="InterPro" id="IPR001680">
    <property type="entry name" value="WD40_rpt"/>
</dbReference>
<comment type="similarity">
    <text evidence="1">Belongs to the WD repeat CDC20/Fizzy family.</text>
</comment>
<feature type="compositionally biased region" description="Polar residues" evidence="8">
    <location>
        <begin position="19"/>
        <end position="31"/>
    </location>
</feature>
<dbReference type="InterPro" id="IPR033010">
    <property type="entry name" value="Cdc20/Fizzy"/>
</dbReference>
<feature type="repeat" description="WD" evidence="7">
    <location>
        <begin position="401"/>
        <end position="433"/>
    </location>
</feature>
<dbReference type="GO" id="GO:0031145">
    <property type="term" value="P:anaphase-promoting complex-dependent catabolic process"/>
    <property type="evidence" value="ECO:0007669"/>
    <property type="project" value="TreeGrafter"/>
</dbReference>
<evidence type="ECO:0000256" key="2">
    <source>
        <dbReference type="ARBA" id="ARBA00022574"/>
    </source>
</evidence>
<evidence type="ECO:0000313" key="10">
    <source>
        <dbReference type="EMBL" id="KIL68415.1"/>
    </source>
</evidence>
<dbReference type="Proteomes" id="UP000054549">
    <property type="component" value="Unassembled WGS sequence"/>
</dbReference>
<evidence type="ECO:0000256" key="4">
    <source>
        <dbReference type="ARBA" id="ARBA00022737"/>
    </source>
</evidence>
<dbReference type="GO" id="GO:0051301">
    <property type="term" value="P:cell division"/>
    <property type="evidence" value="ECO:0007669"/>
    <property type="project" value="UniProtKB-KW"/>
</dbReference>
<protein>
    <recommendedName>
        <fullName evidence="9">CDC20/Fizzy WD40 domain-containing protein</fullName>
    </recommendedName>
</protein>
<dbReference type="Gene3D" id="2.130.10.10">
    <property type="entry name" value="YVTN repeat-like/Quinoprotein amine dehydrogenase"/>
    <property type="match status" value="1"/>
</dbReference>
<feature type="compositionally biased region" description="Low complexity" evidence="8">
    <location>
        <begin position="173"/>
        <end position="189"/>
    </location>
</feature>
<dbReference type="InterPro" id="IPR056150">
    <property type="entry name" value="WD40_CDC20-Fz"/>
</dbReference>
<dbReference type="EMBL" id="KN818228">
    <property type="protein sequence ID" value="KIL68415.1"/>
    <property type="molecule type" value="Genomic_DNA"/>
</dbReference>
<dbReference type="GO" id="GO:0010997">
    <property type="term" value="F:anaphase-promoting complex binding"/>
    <property type="evidence" value="ECO:0007669"/>
    <property type="project" value="InterPro"/>
</dbReference>
<evidence type="ECO:0000313" key="11">
    <source>
        <dbReference type="Proteomes" id="UP000054549"/>
    </source>
</evidence>
<accession>A0A0C2SY19</accession>
<dbReference type="HOGENOM" id="CLU_014831_6_0_1"/>
<evidence type="ECO:0000256" key="7">
    <source>
        <dbReference type="PROSITE-ProRule" id="PRU00221"/>
    </source>
</evidence>
<name>A0A0C2SY19_AMAMK</name>
<feature type="region of interest" description="Disordered" evidence="8">
    <location>
        <begin position="170"/>
        <end position="189"/>
    </location>
</feature>
<gene>
    <name evidence="10" type="ORF">M378DRAFT_71583</name>
</gene>
<dbReference type="AlphaFoldDB" id="A0A0C2SY19"/>
<sequence>MPQLQPKTPARNRARSETKTPLTPSVINGLNNLCLAPSPQKRPGQRTKTKSISGSYDLTNPFIVPPSFKSNSRPPSRPSSPIKRTTSSGIPLSEAFQRQANGGVIRKGGVESRLDVVTRDYVPPPKPEIKRSKSTPAVNKIGGDKRDRFITNRDPASSNIDLHSVASTLEHLSNPPTSSTSSGTNSTNYSPGHTARLAAATGVPLNRRILGYHEQPPAASSSTVTLAADTALTQQREFAKPLYAPRPGTLPNSVGSMTSKARKIPTQPERVLDAPGLVDDFYLNLLSWSAQNTVAVALEGATYIWRADTGSVSQLSDVSSLGTFVSSVDFSNDGSFLAAGLDSGDIELWDIESGQKLRTMSGHQAQVGTLSWHGHILSSGCADGSIWHHDVRVSRHKVMELIGHTGGICGMKWRSDGELLASGGNDNVVNIWDGRVGDVNPAEGARGSAKWTKRNHTAAVKALAWCPWHPALLATGGGTNDATINIWNSTTGARLHTVKTPAQITSLIFAPHKKELMSTHGYPTNAIMIHAYPSMDRVAEIRDAHDTRVLYSCVSTAGDVVCTGAGDENLKFWRLWDTGGEGGGKKRKGAIEDLGGGVRNSTKGGILSIR</sequence>
<feature type="region of interest" description="Disordered" evidence="8">
    <location>
        <begin position="121"/>
        <end position="158"/>
    </location>
</feature>
<keyword evidence="5" id="KW-0498">Mitosis</keyword>
<feature type="domain" description="CDC20/Fizzy WD40" evidence="9">
    <location>
        <begin position="272"/>
        <end position="573"/>
    </location>
</feature>
<feature type="compositionally biased region" description="Basic and acidic residues" evidence="8">
    <location>
        <begin position="142"/>
        <end position="151"/>
    </location>
</feature>
<feature type="region of interest" description="Disordered" evidence="8">
    <location>
        <begin position="1"/>
        <end position="107"/>
    </location>
</feature>
<evidence type="ECO:0000259" key="9">
    <source>
        <dbReference type="Pfam" id="PF24807"/>
    </source>
</evidence>
<dbReference type="STRING" id="946122.A0A0C2SY19"/>
<dbReference type="FunCoup" id="A0A0C2SY19">
    <property type="interactions" value="684"/>
</dbReference>
<dbReference type="GO" id="GO:1990757">
    <property type="term" value="F:ubiquitin ligase activator activity"/>
    <property type="evidence" value="ECO:0007669"/>
    <property type="project" value="TreeGrafter"/>
</dbReference>
<keyword evidence="4" id="KW-0677">Repeat</keyword>
<dbReference type="InterPro" id="IPR036322">
    <property type="entry name" value="WD40_repeat_dom_sf"/>
</dbReference>
<keyword evidence="3" id="KW-0132">Cell division</keyword>
<dbReference type="SMART" id="SM00320">
    <property type="entry name" value="WD40"/>
    <property type="match status" value="5"/>
</dbReference>
<evidence type="ECO:0000256" key="6">
    <source>
        <dbReference type="ARBA" id="ARBA00023306"/>
    </source>
</evidence>
<reference evidence="10 11" key="1">
    <citation type="submission" date="2014-04" db="EMBL/GenBank/DDBJ databases">
        <title>Evolutionary Origins and Diversification of the Mycorrhizal Mutualists.</title>
        <authorList>
            <consortium name="DOE Joint Genome Institute"/>
            <consortium name="Mycorrhizal Genomics Consortium"/>
            <person name="Kohler A."/>
            <person name="Kuo A."/>
            <person name="Nagy L.G."/>
            <person name="Floudas D."/>
            <person name="Copeland A."/>
            <person name="Barry K.W."/>
            <person name="Cichocki N."/>
            <person name="Veneault-Fourrey C."/>
            <person name="LaButti K."/>
            <person name="Lindquist E.A."/>
            <person name="Lipzen A."/>
            <person name="Lundell T."/>
            <person name="Morin E."/>
            <person name="Murat C."/>
            <person name="Riley R."/>
            <person name="Ohm R."/>
            <person name="Sun H."/>
            <person name="Tunlid A."/>
            <person name="Henrissat B."/>
            <person name="Grigoriev I.V."/>
            <person name="Hibbett D.S."/>
            <person name="Martin F."/>
        </authorList>
    </citation>
    <scope>NUCLEOTIDE SEQUENCE [LARGE SCALE GENOMIC DNA]</scope>
    <source>
        <strain evidence="10 11">Koide BX008</strain>
    </source>
</reference>
<dbReference type="GO" id="GO:1905786">
    <property type="term" value="P:positive regulation of anaphase-promoting complex-dependent catabolic process"/>
    <property type="evidence" value="ECO:0007669"/>
    <property type="project" value="TreeGrafter"/>
</dbReference>
<feature type="compositionally biased region" description="Polar residues" evidence="8">
    <location>
        <begin position="250"/>
        <end position="259"/>
    </location>
</feature>
<dbReference type="GO" id="GO:0005680">
    <property type="term" value="C:anaphase-promoting complex"/>
    <property type="evidence" value="ECO:0007669"/>
    <property type="project" value="TreeGrafter"/>
</dbReference>
<feature type="region of interest" description="Disordered" evidence="8">
    <location>
        <begin position="242"/>
        <end position="262"/>
    </location>
</feature>
<keyword evidence="11" id="KW-1185">Reference proteome</keyword>
<dbReference type="Pfam" id="PF24807">
    <property type="entry name" value="WD40_CDC20-Fz"/>
    <property type="match status" value="1"/>
</dbReference>
<dbReference type="PROSITE" id="PS50294">
    <property type="entry name" value="WD_REPEATS_REGION"/>
    <property type="match status" value="2"/>
</dbReference>